<dbReference type="SMART" id="SM00028">
    <property type="entry name" value="TPR"/>
    <property type="match status" value="4"/>
</dbReference>
<name>A0A5J6HSX8_STRAD</name>
<dbReference type="InterPro" id="IPR051012">
    <property type="entry name" value="CellSynth/LPSAsmb/PSIAsmb"/>
</dbReference>
<feature type="compositionally biased region" description="Low complexity" evidence="4">
    <location>
        <begin position="490"/>
        <end position="520"/>
    </location>
</feature>
<keyword evidence="7" id="KW-1185">Reference proteome</keyword>
<evidence type="ECO:0000256" key="5">
    <source>
        <dbReference type="SAM" id="Phobius"/>
    </source>
</evidence>
<dbReference type="PROSITE" id="PS50005">
    <property type="entry name" value="TPR"/>
    <property type="match status" value="1"/>
</dbReference>
<feature type="transmembrane region" description="Helical" evidence="5">
    <location>
        <begin position="21"/>
        <end position="40"/>
    </location>
</feature>
<evidence type="ECO:0000256" key="4">
    <source>
        <dbReference type="SAM" id="MobiDB-lite"/>
    </source>
</evidence>
<dbReference type="PANTHER" id="PTHR45586">
    <property type="entry name" value="TPR REPEAT-CONTAINING PROTEIN PA4667"/>
    <property type="match status" value="1"/>
</dbReference>
<dbReference type="InterPro" id="IPR011990">
    <property type="entry name" value="TPR-like_helical_dom_sf"/>
</dbReference>
<dbReference type="KEGG" id="salw:CP975_13170"/>
<dbReference type="Gene3D" id="1.25.40.10">
    <property type="entry name" value="Tetratricopeptide repeat domain"/>
    <property type="match status" value="3"/>
</dbReference>
<dbReference type="OrthoDB" id="5477158at2"/>
<sequence length="530" mass="56297">MGSYGSPMGPYKSPVRRSVKRALVASVAGAVVAGAAYVLVPMDRGDGRPPALGPAGRAMAAVGAGAPASLPDLAALIGEREAHLRAHPGDDHSWAVLGSAYVARGARTADFAYYPKAEQALRTSLKAKPRGNPEALTGLAALANVRHDFRAARTWGEQAAKQAPKRWTVYPALIDAYTGLGDAKAVGKALASLQKLGPAPAVKTRTGQVYRDRGWREDANAALTDAAALARTPAEKAAGLHRVGELAWERGEPAQALRYYEAALGADPDHHASLAGKGRALAALGRTSESLHAYRSALARQPLPEYALELGELYESLKLRPAARAQYDMLRARVKQESAGGVNNERVLGLFEADHGDPEAAVERLRAEYKRHGNPQTADALGWALHLSGDGEAGLKLVTKAMKDGPRSALFAYHRGEIERQLGWYGAARRHIGEALRINPYFSPLAVREAKQAMEALGEPPEGGPAQMYAPVEPAPAPAAARWTSPRQLTPRGSSSRQTTPRQSTTRRGTPSTPRQSTRTAPARTASPGS</sequence>
<evidence type="ECO:0000256" key="1">
    <source>
        <dbReference type="ARBA" id="ARBA00022737"/>
    </source>
</evidence>
<keyword evidence="2 3" id="KW-0802">TPR repeat</keyword>
<evidence type="ECO:0000313" key="6">
    <source>
        <dbReference type="EMBL" id="QEV22302.1"/>
    </source>
</evidence>
<accession>A0A5J6HSX8</accession>
<keyword evidence="5" id="KW-0812">Transmembrane</keyword>
<evidence type="ECO:0000313" key="7">
    <source>
        <dbReference type="Proteomes" id="UP000326553"/>
    </source>
</evidence>
<organism evidence="6 7">
    <name type="scientific">Streptomyces alboniger</name>
    <dbReference type="NCBI Taxonomy" id="132473"/>
    <lineage>
        <taxon>Bacteria</taxon>
        <taxon>Bacillati</taxon>
        <taxon>Actinomycetota</taxon>
        <taxon>Actinomycetes</taxon>
        <taxon>Kitasatosporales</taxon>
        <taxon>Streptomycetaceae</taxon>
        <taxon>Streptomyces</taxon>
        <taxon>Streptomyces aurantiacus group</taxon>
    </lineage>
</organism>
<gene>
    <name evidence="6" type="ORF">CP975_13170</name>
</gene>
<proteinExistence type="predicted"/>
<reference evidence="6 7" key="1">
    <citation type="submission" date="2017-09" db="EMBL/GenBank/DDBJ databases">
        <authorList>
            <person name="Lee N."/>
            <person name="Cho B.-K."/>
        </authorList>
    </citation>
    <scope>NUCLEOTIDE SEQUENCE [LARGE SCALE GENOMIC DNA]</scope>
    <source>
        <strain evidence="6 7">ATCC 12461</strain>
    </source>
</reference>
<keyword evidence="5" id="KW-0472">Membrane</keyword>
<feature type="region of interest" description="Disordered" evidence="4">
    <location>
        <begin position="455"/>
        <end position="530"/>
    </location>
</feature>
<dbReference type="InterPro" id="IPR019734">
    <property type="entry name" value="TPR_rpt"/>
</dbReference>
<keyword evidence="1" id="KW-0677">Repeat</keyword>
<evidence type="ECO:0008006" key="8">
    <source>
        <dbReference type="Google" id="ProtNLM"/>
    </source>
</evidence>
<keyword evidence="5" id="KW-1133">Transmembrane helix</keyword>
<dbReference type="SUPFAM" id="SSF48452">
    <property type="entry name" value="TPR-like"/>
    <property type="match status" value="2"/>
</dbReference>
<dbReference type="EMBL" id="CP023695">
    <property type="protein sequence ID" value="QEV22302.1"/>
    <property type="molecule type" value="Genomic_DNA"/>
</dbReference>
<evidence type="ECO:0000256" key="3">
    <source>
        <dbReference type="PROSITE-ProRule" id="PRU00339"/>
    </source>
</evidence>
<dbReference type="AlphaFoldDB" id="A0A5J6HSX8"/>
<protein>
    <recommendedName>
        <fullName evidence="8">Tetratricopeptide repeat protein</fullName>
    </recommendedName>
</protein>
<dbReference type="PANTHER" id="PTHR45586:SF1">
    <property type="entry name" value="LIPOPOLYSACCHARIDE ASSEMBLY PROTEIN B"/>
    <property type="match status" value="1"/>
</dbReference>
<feature type="repeat" description="TPR" evidence="3">
    <location>
        <begin position="237"/>
        <end position="270"/>
    </location>
</feature>
<dbReference type="Proteomes" id="UP000326553">
    <property type="component" value="Chromosome"/>
</dbReference>
<dbReference type="Pfam" id="PF13432">
    <property type="entry name" value="TPR_16"/>
    <property type="match status" value="1"/>
</dbReference>
<evidence type="ECO:0000256" key="2">
    <source>
        <dbReference type="ARBA" id="ARBA00022803"/>
    </source>
</evidence>